<gene>
    <name evidence="2" type="ORF">LY90DRAFT_701768</name>
</gene>
<proteinExistence type="predicted"/>
<dbReference type="EMBL" id="MCOG01000072">
    <property type="protein sequence ID" value="ORY56781.1"/>
    <property type="molecule type" value="Genomic_DNA"/>
</dbReference>
<name>A0A1Y2DBZ0_9FUNG</name>
<accession>A0A1Y2DBZ0</accession>
<keyword evidence="1" id="KW-1133">Transmembrane helix</keyword>
<dbReference type="AlphaFoldDB" id="A0A1Y2DBZ0"/>
<keyword evidence="1" id="KW-0812">Transmembrane</keyword>
<organism evidence="2 3">
    <name type="scientific">Neocallimastix californiae</name>
    <dbReference type="NCBI Taxonomy" id="1754190"/>
    <lineage>
        <taxon>Eukaryota</taxon>
        <taxon>Fungi</taxon>
        <taxon>Fungi incertae sedis</taxon>
        <taxon>Chytridiomycota</taxon>
        <taxon>Chytridiomycota incertae sedis</taxon>
        <taxon>Neocallimastigomycetes</taxon>
        <taxon>Neocallimastigales</taxon>
        <taxon>Neocallimastigaceae</taxon>
        <taxon>Neocallimastix</taxon>
    </lineage>
</organism>
<sequence>MNSTSIKNNPVMILAIPVLLPFFLALMVFGIILSVLFVLVTIPFLPIIIFLTNPLDFYESSIKRLFNFFGRMLFGRDFIEIDQIEKKKKITRFQPQ</sequence>
<keyword evidence="3" id="KW-1185">Reference proteome</keyword>
<dbReference type="Proteomes" id="UP000193920">
    <property type="component" value="Unassembled WGS sequence"/>
</dbReference>
<feature type="transmembrane region" description="Helical" evidence="1">
    <location>
        <begin position="38"/>
        <end position="58"/>
    </location>
</feature>
<evidence type="ECO:0000313" key="2">
    <source>
        <dbReference type="EMBL" id="ORY56781.1"/>
    </source>
</evidence>
<evidence type="ECO:0000256" key="1">
    <source>
        <dbReference type="SAM" id="Phobius"/>
    </source>
</evidence>
<comment type="caution">
    <text evidence="2">The sequence shown here is derived from an EMBL/GenBank/DDBJ whole genome shotgun (WGS) entry which is preliminary data.</text>
</comment>
<feature type="transmembrane region" description="Helical" evidence="1">
    <location>
        <begin position="12"/>
        <end position="32"/>
    </location>
</feature>
<keyword evidence="1" id="KW-0472">Membrane</keyword>
<protein>
    <submittedName>
        <fullName evidence="2">Uncharacterized protein</fullName>
    </submittedName>
</protein>
<evidence type="ECO:0000313" key="3">
    <source>
        <dbReference type="Proteomes" id="UP000193920"/>
    </source>
</evidence>
<reference evidence="2 3" key="1">
    <citation type="submission" date="2016-08" db="EMBL/GenBank/DDBJ databases">
        <title>A Parts List for Fungal Cellulosomes Revealed by Comparative Genomics.</title>
        <authorList>
            <consortium name="DOE Joint Genome Institute"/>
            <person name="Haitjema C.H."/>
            <person name="Gilmore S.P."/>
            <person name="Henske J.K."/>
            <person name="Solomon K.V."/>
            <person name="De Groot R."/>
            <person name="Kuo A."/>
            <person name="Mondo S.J."/>
            <person name="Salamov A.A."/>
            <person name="Labutti K."/>
            <person name="Zhao Z."/>
            <person name="Chiniquy J."/>
            <person name="Barry K."/>
            <person name="Brewer H.M."/>
            <person name="Purvine S.O."/>
            <person name="Wright A.T."/>
            <person name="Boxma B."/>
            <person name="Van Alen T."/>
            <person name="Hackstein J.H."/>
            <person name="Baker S.E."/>
            <person name="Grigoriev I.V."/>
            <person name="O'Malley M.A."/>
        </authorList>
    </citation>
    <scope>NUCLEOTIDE SEQUENCE [LARGE SCALE GENOMIC DNA]</scope>
    <source>
        <strain evidence="2 3">G1</strain>
    </source>
</reference>